<accession>A0A8J2PAV1</accession>
<keyword evidence="4" id="KW-1185">Reference proteome</keyword>
<evidence type="ECO:0000256" key="2">
    <source>
        <dbReference type="SAM" id="Phobius"/>
    </source>
</evidence>
<reference evidence="3" key="1">
    <citation type="submission" date="2021-06" db="EMBL/GenBank/DDBJ databases">
        <authorList>
            <person name="Hodson N. C."/>
            <person name="Mongue J. A."/>
            <person name="Jaron S. K."/>
        </authorList>
    </citation>
    <scope>NUCLEOTIDE SEQUENCE</scope>
</reference>
<name>A0A8J2PAV1_9HEXA</name>
<keyword evidence="2" id="KW-1133">Transmembrane helix</keyword>
<protein>
    <submittedName>
        <fullName evidence="3">Uncharacterized protein</fullName>
    </submittedName>
</protein>
<keyword evidence="2" id="KW-0472">Membrane</keyword>
<keyword evidence="2" id="KW-0812">Transmembrane</keyword>
<gene>
    <name evidence="3" type="ORF">AFUS01_LOCUS21243</name>
</gene>
<dbReference type="AlphaFoldDB" id="A0A8J2PAV1"/>
<feature type="region of interest" description="Disordered" evidence="1">
    <location>
        <begin position="43"/>
        <end position="74"/>
    </location>
</feature>
<evidence type="ECO:0000313" key="4">
    <source>
        <dbReference type="Proteomes" id="UP000708208"/>
    </source>
</evidence>
<organism evidence="3 4">
    <name type="scientific">Allacma fusca</name>
    <dbReference type="NCBI Taxonomy" id="39272"/>
    <lineage>
        <taxon>Eukaryota</taxon>
        <taxon>Metazoa</taxon>
        <taxon>Ecdysozoa</taxon>
        <taxon>Arthropoda</taxon>
        <taxon>Hexapoda</taxon>
        <taxon>Collembola</taxon>
        <taxon>Symphypleona</taxon>
        <taxon>Sminthuridae</taxon>
        <taxon>Allacma</taxon>
    </lineage>
</organism>
<sequence>MEDSRLTSIESNPKVIQAIILLAILLPIGLLPLFLSPIYQPLKSKPQRDSSKVKYLDLGNQPQKPKTKPNSTKYKHNFFVDQPQKPAPEPGLSGYKLRDLERRLREFTQEKTSCYNGHPSYTSYLVSQG</sequence>
<feature type="transmembrane region" description="Helical" evidence="2">
    <location>
        <begin position="15"/>
        <end position="35"/>
    </location>
</feature>
<dbReference type="Proteomes" id="UP000708208">
    <property type="component" value="Unassembled WGS sequence"/>
</dbReference>
<evidence type="ECO:0000256" key="1">
    <source>
        <dbReference type="SAM" id="MobiDB-lite"/>
    </source>
</evidence>
<feature type="non-terminal residue" evidence="3">
    <location>
        <position position="129"/>
    </location>
</feature>
<dbReference type="EMBL" id="CAJVCH010236758">
    <property type="protein sequence ID" value="CAG7732752.1"/>
    <property type="molecule type" value="Genomic_DNA"/>
</dbReference>
<proteinExistence type="predicted"/>
<comment type="caution">
    <text evidence="3">The sequence shown here is derived from an EMBL/GenBank/DDBJ whole genome shotgun (WGS) entry which is preliminary data.</text>
</comment>
<evidence type="ECO:0000313" key="3">
    <source>
        <dbReference type="EMBL" id="CAG7732752.1"/>
    </source>
</evidence>
<feature type="compositionally biased region" description="Polar residues" evidence="1">
    <location>
        <begin position="60"/>
        <end position="72"/>
    </location>
</feature>
<feature type="compositionally biased region" description="Basic and acidic residues" evidence="1">
    <location>
        <begin position="46"/>
        <end position="55"/>
    </location>
</feature>